<feature type="domain" description="CzcB-like barrel-sandwich hybrid" evidence="4">
    <location>
        <begin position="41"/>
        <end position="158"/>
    </location>
</feature>
<name>A0A7U8GRD1_NEPCE</name>
<reference evidence="5 6" key="1">
    <citation type="submission" date="2006-02" db="EMBL/GenBank/DDBJ databases">
        <authorList>
            <person name="Pinhassi J."/>
            <person name="Pedros-Alio C."/>
            <person name="Ferriera S."/>
            <person name="Johnson J."/>
            <person name="Kravitz S."/>
            <person name="Halpern A."/>
            <person name="Remington K."/>
            <person name="Beeson K."/>
            <person name="Tran B."/>
            <person name="Rogers Y.-H."/>
            <person name="Friedman R."/>
            <person name="Venter J.C."/>
        </authorList>
    </citation>
    <scope>NUCLEOTIDE SEQUENCE [LARGE SCALE GENOMIC DNA]</scope>
    <source>
        <strain evidence="5 6">MED92</strain>
    </source>
</reference>
<feature type="domain" description="CusB-like beta-barrel" evidence="3">
    <location>
        <begin position="179"/>
        <end position="243"/>
    </location>
</feature>
<dbReference type="PANTHER" id="PTHR30469">
    <property type="entry name" value="MULTIDRUG RESISTANCE PROTEIN MDTA"/>
    <property type="match status" value="1"/>
</dbReference>
<evidence type="ECO:0000259" key="4">
    <source>
        <dbReference type="Pfam" id="PF25973"/>
    </source>
</evidence>
<evidence type="ECO:0000256" key="2">
    <source>
        <dbReference type="SAM" id="SignalP"/>
    </source>
</evidence>
<dbReference type="Pfam" id="PF25973">
    <property type="entry name" value="BSH_CzcB"/>
    <property type="match status" value="1"/>
</dbReference>
<dbReference type="InterPro" id="IPR058647">
    <property type="entry name" value="BSH_CzcB-like"/>
</dbReference>
<evidence type="ECO:0008006" key="7">
    <source>
        <dbReference type="Google" id="ProtNLM"/>
    </source>
</evidence>
<dbReference type="PANTHER" id="PTHR30469:SF15">
    <property type="entry name" value="HLYD FAMILY OF SECRETION PROTEINS"/>
    <property type="match status" value="1"/>
</dbReference>
<dbReference type="EMBL" id="AAOW01000021">
    <property type="protein sequence ID" value="EAR60221.1"/>
    <property type="molecule type" value="Genomic_DNA"/>
</dbReference>
<dbReference type="RefSeq" id="WP_007021120.1">
    <property type="nucleotide sequence ID" value="NZ_CH724125.1"/>
</dbReference>
<dbReference type="InterPro" id="IPR006143">
    <property type="entry name" value="RND_pump_MFP"/>
</dbReference>
<feature type="chain" id="PRO_5031381038" description="Efflux transporter periplasmic adaptor subunit" evidence="2">
    <location>
        <begin position="21"/>
        <end position="247"/>
    </location>
</feature>
<dbReference type="Pfam" id="PF25954">
    <property type="entry name" value="Beta-barrel_RND_2"/>
    <property type="match status" value="1"/>
</dbReference>
<dbReference type="NCBIfam" id="TIGR01730">
    <property type="entry name" value="RND_mfp"/>
    <property type="match status" value="1"/>
</dbReference>
<sequence>MRFLFTFLVTLIATSATAYAETEFLNEGQLSCLLEPSKEIELSSEVAGVISKLSLGRGDQVKKGQVVMSLSSKVERAALATSRARVEFAKRKVKRNEVLYKKGLLSDHERDEMLTEQRLAELTASEAYVRLKQRETKSPISGVVVERFLDPGELVDDEPFIKIVSLDPLQAEVVMRAQYYGQVEKGMGVTLFPEGRFNKPYEGKVHRVDPLIDAASGTFAIRVEVPNKDQQLPAGLKCRIEFAPVSE</sequence>
<dbReference type="AlphaFoldDB" id="A0A7U8GRD1"/>
<dbReference type="Gene3D" id="2.40.50.100">
    <property type="match status" value="1"/>
</dbReference>
<keyword evidence="6" id="KW-1185">Reference proteome</keyword>
<dbReference type="Proteomes" id="UP000002171">
    <property type="component" value="Unassembled WGS sequence"/>
</dbReference>
<comment type="caution">
    <text evidence="5">The sequence shown here is derived from an EMBL/GenBank/DDBJ whole genome shotgun (WGS) entry which is preliminary data.</text>
</comment>
<evidence type="ECO:0000313" key="6">
    <source>
        <dbReference type="Proteomes" id="UP000002171"/>
    </source>
</evidence>
<evidence type="ECO:0000313" key="5">
    <source>
        <dbReference type="EMBL" id="EAR60221.1"/>
    </source>
</evidence>
<dbReference type="GO" id="GO:1990281">
    <property type="term" value="C:efflux pump complex"/>
    <property type="evidence" value="ECO:0007669"/>
    <property type="project" value="TreeGrafter"/>
</dbReference>
<gene>
    <name evidence="5" type="ORF">MED92_17279</name>
</gene>
<feature type="signal peptide" evidence="2">
    <location>
        <begin position="1"/>
        <end position="20"/>
    </location>
</feature>
<comment type="similarity">
    <text evidence="1">Belongs to the membrane fusion protein (MFP) (TC 8.A.1) family.</text>
</comment>
<proteinExistence type="inferred from homology"/>
<dbReference type="SUPFAM" id="SSF111369">
    <property type="entry name" value="HlyD-like secretion proteins"/>
    <property type="match status" value="1"/>
</dbReference>
<evidence type="ECO:0000259" key="3">
    <source>
        <dbReference type="Pfam" id="PF25954"/>
    </source>
</evidence>
<keyword evidence="2" id="KW-0732">Signal</keyword>
<dbReference type="OrthoDB" id="9791520at2"/>
<dbReference type="Gene3D" id="2.40.30.170">
    <property type="match status" value="1"/>
</dbReference>
<dbReference type="InterPro" id="IPR058792">
    <property type="entry name" value="Beta-barrel_RND_2"/>
</dbReference>
<organism evidence="5 6">
    <name type="scientific">Neptuniibacter caesariensis</name>
    <dbReference type="NCBI Taxonomy" id="207954"/>
    <lineage>
        <taxon>Bacteria</taxon>
        <taxon>Pseudomonadati</taxon>
        <taxon>Pseudomonadota</taxon>
        <taxon>Gammaproteobacteria</taxon>
        <taxon>Oceanospirillales</taxon>
        <taxon>Oceanospirillaceae</taxon>
        <taxon>Neptuniibacter</taxon>
    </lineage>
</organism>
<protein>
    <recommendedName>
        <fullName evidence="7">Efflux transporter periplasmic adaptor subunit</fullName>
    </recommendedName>
</protein>
<accession>A0A7U8GRD1</accession>
<evidence type="ECO:0000256" key="1">
    <source>
        <dbReference type="ARBA" id="ARBA00009477"/>
    </source>
</evidence>
<dbReference type="Gene3D" id="1.10.287.470">
    <property type="entry name" value="Helix hairpin bin"/>
    <property type="match status" value="1"/>
</dbReference>
<dbReference type="GO" id="GO:0015562">
    <property type="term" value="F:efflux transmembrane transporter activity"/>
    <property type="evidence" value="ECO:0007669"/>
    <property type="project" value="TreeGrafter"/>
</dbReference>